<dbReference type="InterPro" id="IPR027417">
    <property type="entry name" value="P-loop_NTPase"/>
</dbReference>
<keyword evidence="2" id="KW-0547">Nucleotide-binding</keyword>
<name>A0ABU9HDQ5_9GAMM</name>
<evidence type="ECO:0000259" key="1">
    <source>
        <dbReference type="Pfam" id="PF13304"/>
    </source>
</evidence>
<dbReference type="Gene3D" id="3.40.50.300">
    <property type="entry name" value="P-loop containing nucleotide triphosphate hydrolases"/>
    <property type="match status" value="1"/>
</dbReference>
<comment type="caution">
    <text evidence="2">The sequence shown here is derived from an EMBL/GenBank/DDBJ whole genome shotgun (WGS) entry which is preliminary data.</text>
</comment>
<proteinExistence type="predicted"/>
<dbReference type="RefSeq" id="WP_341628479.1">
    <property type="nucleotide sequence ID" value="NZ_JBAKBA010000030.1"/>
</dbReference>
<sequence>MLSKFSVKNFRNFTNWFEFNFITDKNYEFNSEVISNKNVIKHSMVYGQNGCGKSNLGLAILDLTCHISDSSVMPSLKTNYINARTAQKGVAEFQYEFIFENSVVIYSYGKSTCFNTVYEFLKIDGKECVSFDRRKSGLATFELAGAQSLKNDLTKSEISAVKYLSSNAVLDDNHENNVFNKFIAFVKGMIFFRTLTKGAEVSGHSPDSKRLSHAIIESNKVKDFEKFLNDAGIECNLTTTGDIGDQRIAFDFDDGNTLEFSLVASTGTMSLGVFYYWWLKLESGILSFAYIDEFDAYYHYALSKLIVNKISEIECQTVLTTHNTGLMSNDLLRPDCYSLLADKQYRFDQLVNKDLRKAHNLEKIFKGLK</sequence>
<gene>
    <name evidence="2" type="ORF">V6255_12615</name>
</gene>
<dbReference type="Proteomes" id="UP001366060">
    <property type="component" value="Unassembled WGS sequence"/>
</dbReference>
<dbReference type="SUPFAM" id="SSF52540">
    <property type="entry name" value="P-loop containing nucleoside triphosphate hydrolases"/>
    <property type="match status" value="1"/>
</dbReference>
<dbReference type="InterPro" id="IPR003959">
    <property type="entry name" value="ATPase_AAA_core"/>
</dbReference>
<feature type="domain" description="ATPase AAA-type core" evidence="1">
    <location>
        <begin position="44"/>
        <end position="328"/>
    </location>
</feature>
<accession>A0ABU9HDQ5</accession>
<evidence type="ECO:0000313" key="2">
    <source>
        <dbReference type="EMBL" id="MEL0659979.1"/>
    </source>
</evidence>
<protein>
    <submittedName>
        <fullName evidence="2">ATP-binding protein</fullName>
    </submittedName>
</protein>
<keyword evidence="3" id="KW-1185">Reference proteome</keyword>
<organism evidence="2 3">
    <name type="scientific">Psychromonas arctica</name>
    <dbReference type="NCBI Taxonomy" id="168275"/>
    <lineage>
        <taxon>Bacteria</taxon>
        <taxon>Pseudomonadati</taxon>
        <taxon>Pseudomonadota</taxon>
        <taxon>Gammaproteobacteria</taxon>
        <taxon>Alteromonadales</taxon>
        <taxon>Psychromonadaceae</taxon>
        <taxon>Psychromonas</taxon>
    </lineage>
</organism>
<dbReference type="GO" id="GO:0005524">
    <property type="term" value="F:ATP binding"/>
    <property type="evidence" value="ECO:0007669"/>
    <property type="project" value="UniProtKB-KW"/>
</dbReference>
<reference evidence="2 3" key="1">
    <citation type="submission" date="2024-02" db="EMBL/GenBank/DDBJ databases">
        <title>Bacteria isolated from the canopy kelp, Nereocystis luetkeana.</title>
        <authorList>
            <person name="Pfister C.A."/>
            <person name="Younker I.T."/>
            <person name="Light S.H."/>
        </authorList>
    </citation>
    <scope>NUCLEOTIDE SEQUENCE [LARGE SCALE GENOMIC DNA]</scope>
    <source>
        <strain evidence="2 3">TI.2.07</strain>
    </source>
</reference>
<dbReference type="Pfam" id="PF13304">
    <property type="entry name" value="AAA_21"/>
    <property type="match status" value="1"/>
</dbReference>
<dbReference type="EMBL" id="JBAKBA010000030">
    <property type="protein sequence ID" value="MEL0659979.1"/>
    <property type="molecule type" value="Genomic_DNA"/>
</dbReference>
<evidence type="ECO:0000313" key="3">
    <source>
        <dbReference type="Proteomes" id="UP001366060"/>
    </source>
</evidence>
<keyword evidence="2" id="KW-0067">ATP-binding</keyword>